<gene>
    <name evidence="3" type="ORF">VVD49_13450</name>
</gene>
<name>A0ABU6K532_9RHOO</name>
<sequence length="480" mass="50176">MRRKIVTALVAFFFVCGIAQAFIPVVAVATWMLNVSGGSILVWDALFATTGVVTGLLWADCTYQVTSCKDASVMKTSAQTVQSPNLRAKINLTPSAARGNPNPKRWDTSGKDVSPKSSFPVSDRYPTMASSWPAVVQDIGGSGVKKYANGTAGYRQVTVSTVKETSMGTVAFQGTVVVGSQPAALYYVWDKPVSEPADCSSSPGYSLVGVNCVLTTPADVKKPADVPCEVLLGSSGFETDPVNPNCDNSQVKTTGDLKTVTLESVDGSKTEVRKSTGGGLQILTTSPDNSWNTVETAPYDAGQGGFPIVSSSKGTGTPPVSAGTTPSPGTGSSGGSSSAGSSPGSGSGGGTNGLGDCGSSSTPCAVRVVNEDGVSSPSWDGVQSASLADQYQSRVDAQRSDDHGISWSGFFPDLWFGADPVPCVPMNLNMGAFAFNFDFCNNQFLIMMKKIAEWLMYVGTVFYIWRRFLSAEVEGVANVR</sequence>
<proteinExistence type="predicted"/>
<comment type="caution">
    <text evidence="3">The sequence shown here is derived from an EMBL/GenBank/DDBJ whole genome shotgun (WGS) entry which is preliminary data.</text>
</comment>
<protein>
    <submittedName>
        <fullName evidence="3">Uncharacterized protein</fullName>
    </submittedName>
</protein>
<feature type="compositionally biased region" description="Low complexity" evidence="1">
    <location>
        <begin position="314"/>
        <end position="342"/>
    </location>
</feature>
<dbReference type="RefSeq" id="WP_327599693.1">
    <property type="nucleotide sequence ID" value="NZ_JAYXHS010000002.1"/>
</dbReference>
<feature type="region of interest" description="Disordered" evidence="1">
    <location>
        <begin position="267"/>
        <end position="356"/>
    </location>
</feature>
<evidence type="ECO:0000256" key="1">
    <source>
        <dbReference type="SAM" id="MobiDB-lite"/>
    </source>
</evidence>
<dbReference type="EMBL" id="JAYXHS010000002">
    <property type="protein sequence ID" value="MEC5386734.1"/>
    <property type="molecule type" value="Genomic_DNA"/>
</dbReference>
<organism evidence="3 4">
    <name type="scientific">Uliginosibacterium silvisoli</name>
    <dbReference type="NCBI Taxonomy" id="3114758"/>
    <lineage>
        <taxon>Bacteria</taxon>
        <taxon>Pseudomonadati</taxon>
        <taxon>Pseudomonadota</taxon>
        <taxon>Betaproteobacteria</taxon>
        <taxon>Rhodocyclales</taxon>
        <taxon>Zoogloeaceae</taxon>
        <taxon>Uliginosibacterium</taxon>
    </lineage>
</organism>
<keyword evidence="4" id="KW-1185">Reference proteome</keyword>
<feature type="compositionally biased region" description="Gly residues" evidence="1">
    <location>
        <begin position="343"/>
        <end position="356"/>
    </location>
</feature>
<evidence type="ECO:0000313" key="3">
    <source>
        <dbReference type="EMBL" id="MEC5386734.1"/>
    </source>
</evidence>
<feature type="signal peptide" evidence="2">
    <location>
        <begin position="1"/>
        <end position="21"/>
    </location>
</feature>
<accession>A0ABU6K532</accession>
<evidence type="ECO:0000256" key="2">
    <source>
        <dbReference type="SAM" id="SignalP"/>
    </source>
</evidence>
<feature type="compositionally biased region" description="Polar residues" evidence="1">
    <location>
        <begin position="282"/>
        <end position="295"/>
    </location>
</feature>
<feature type="region of interest" description="Disordered" evidence="1">
    <location>
        <begin position="93"/>
        <end position="119"/>
    </location>
</feature>
<dbReference type="Proteomes" id="UP001331561">
    <property type="component" value="Unassembled WGS sequence"/>
</dbReference>
<evidence type="ECO:0000313" key="4">
    <source>
        <dbReference type="Proteomes" id="UP001331561"/>
    </source>
</evidence>
<feature type="compositionally biased region" description="Basic and acidic residues" evidence="1">
    <location>
        <begin position="104"/>
        <end position="114"/>
    </location>
</feature>
<reference evidence="3 4" key="1">
    <citation type="submission" date="2024-01" db="EMBL/GenBank/DDBJ databases">
        <title>Uliginosibacterium soil sp. nov.</title>
        <authorList>
            <person name="Lv Y."/>
        </authorList>
    </citation>
    <scope>NUCLEOTIDE SEQUENCE [LARGE SCALE GENOMIC DNA]</scope>
    <source>
        <strain evidence="3 4">H3</strain>
    </source>
</reference>
<keyword evidence="2" id="KW-0732">Signal</keyword>
<feature type="chain" id="PRO_5046394248" evidence="2">
    <location>
        <begin position="22"/>
        <end position="480"/>
    </location>
</feature>